<sequence>MKKFAVTAGLFAAAASLTFGTASADDGQGVVVGVDPAGACAFYHLTDEQCAQAMQGGIGANFNAQAWTGYNVGVH</sequence>
<dbReference type="RefSeq" id="WP_157390740.1">
    <property type="nucleotide sequence ID" value="NZ_WRPP01000006.1"/>
</dbReference>
<keyword evidence="1" id="KW-0732">Signal</keyword>
<proteinExistence type="predicted"/>
<reference evidence="2 3" key="1">
    <citation type="submission" date="2019-12" db="EMBL/GenBank/DDBJ databases">
        <title>Nocardia sp. nov. ET3-3 isolated from soil.</title>
        <authorList>
            <person name="Kanchanasin P."/>
            <person name="Tanasupawat S."/>
            <person name="Yuki M."/>
            <person name="Kudo T."/>
        </authorList>
    </citation>
    <scope>NUCLEOTIDE SEQUENCE [LARGE SCALE GENOMIC DNA]</scope>
    <source>
        <strain evidence="2 3">ET3-3</strain>
    </source>
</reference>
<keyword evidence="3" id="KW-1185">Reference proteome</keyword>
<organism evidence="2 3">
    <name type="scientific">Nocardia terrae</name>
    <dbReference type="NCBI Taxonomy" id="2675851"/>
    <lineage>
        <taxon>Bacteria</taxon>
        <taxon>Bacillati</taxon>
        <taxon>Actinomycetota</taxon>
        <taxon>Actinomycetes</taxon>
        <taxon>Mycobacteriales</taxon>
        <taxon>Nocardiaceae</taxon>
        <taxon>Nocardia</taxon>
    </lineage>
</organism>
<accession>A0A7K1V384</accession>
<evidence type="ECO:0000256" key="1">
    <source>
        <dbReference type="SAM" id="SignalP"/>
    </source>
</evidence>
<name>A0A7K1V384_9NOCA</name>
<gene>
    <name evidence="2" type="ORF">GPX89_28120</name>
</gene>
<dbReference type="EMBL" id="WRPP01000006">
    <property type="protein sequence ID" value="MVU81100.1"/>
    <property type="molecule type" value="Genomic_DNA"/>
</dbReference>
<evidence type="ECO:0000313" key="3">
    <source>
        <dbReference type="Proteomes" id="UP000466794"/>
    </source>
</evidence>
<feature type="chain" id="PRO_5029683401" evidence="1">
    <location>
        <begin position="25"/>
        <end position="75"/>
    </location>
</feature>
<evidence type="ECO:0000313" key="2">
    <source>
        <dbReference type="EMBL" id="MVU81100.1"/>
    </source>
</evidence>
<comment type="caution">
    <text evidence="2">The sequence shown here is derived from an EMBL/GenBank/DDBJ whole genome shotgun (WGS) entry which is preliminary data.</text>
</comment>
<dbReference type="AlphaFoldDB" id="A0A7K1V384"/>
<dbReference type="Proteomes" id="UP000466794">
    <property type="component" value="Unassembled WGS sequence"/>
</dbReference>
<feature type="signal peptide" evidence="1">
    <location>
        <begin position="1"/>
        <end position="24"/>
    </location>
</feature>
<protein>
    <submittedName>
        <fullName evidence="2">Uncharacterized protein</fullName>
    </submittedName>
</protein>